<gene>
    <name evidence="3" type="primary">Contig2312.g2494</name>
    <name evidence="3" type="ORF">STYLEM_12613</name>
</gene>
<dbReference type="AlphaFoldDB" id="A0A078AMF5"/>
<dbReference type="Pfam" id="PF00485">
    <property type="entry name" value="PRK"/>
    <property type="match status" value="1"/>
</dbReference>
<reference evidence="3 4" key="1">
    <citation type="submission" date="2014-06" db="EMBL/GenBank/DDBJ databases">
        <authorList>
            <person name="Swart Estienne"/>
        </authorList>
    </citation>
    <scope>NUCLEOTIDE SEQUENCE [LARGE SCALE GENOMIC DNA]</scope>
    <source>
        <strain evidence="3 4">130c</strain>
    </source>
</reference>
<dbReference type="InterPro" id="IPR006083">
    <property type="entry name" value="PRK/URK"/>
</dbReference>
<evidence type="ECO:0000259" key="2">
    <source>
        <dbReference type="Pfam" id="PF00485"/>
    </source>
</evidence>
<dbReference type="PANTHER" id="PTHR10285">
    <property type="entry name" value="URIDINE KINASE"/>
    <property type="match status" value="1"/>
</dbReference>
<accession>A0A078AMF5</accession>
<dbReference type="Proteomes" id="UP000039865">
    <property type="component" value="Unassembled WGS sequence"/>
</dbReference>
<dbReference type="OrthoDB" id="106623at2759"/>
<organism evidence="3 4">
    <name type="scientific">Stylonychia lemnae</name>
    <name type="common">Ciliate</name>
    <dbReference type="NCBI Taxonomy" id="5949"/>
    <lineage>
        <taxon>Eukaryota</taxon>
        <taxon>Sar</taxon>
        <taxon>Alveolata</taxon>
        <taxon>Ciliophora</taxon>
        <taxon>Intramacronucleata</taxon>
        <taxon>Spirotrichea</taxon>
        <taxon>Stichotrichia</taxon>
        <taxon>Sporadotrichida</taxon>
        <taxon>Oxytrichidae</taxon>
        <taxon>Stylonychinae</taxon>
        <taxon>Stylonychia</taxon>
    </lineage>
</organism>
<name>A0A078AMF5_STYLE</name>
<keyword evidence="4" id="KW-1185">Reference proteome</keyword>
<keyword evidence="3" id="KW-0418">Kinase</keyword>
<feature type="region of interest" description="Disordered" evidence="1">
    <location>
        <begin position="31"/>
        <end position="60"/>
    </location>
</feature>
<feature type="domain" description="Phosphoribulokinase/uridine kinase" evidence="2">
    <location>
        <begin position="105"/>
        <end position="307"/>
    </location>
</feature>
<dbReference type="Gene3D" id="3.40.50.300">
    <property type="entry name" value="P-loop containing nucleotide triphosphate hydrolases"/>
    <property type="match status" value="1"/>
</dbReference>
<protein>
    <submittedName>
        <fullName evidence="3">Uridine-cytidine kinase 1</fullName>
    </submittedName>
</protein>
<dbReference type="SUPFAM" id="SSF52540">
    <property type="entry name" value="P-loop containing nucleoside triphosphate hydrolases"/>
    <property type="match status" value="1"/>
</dbReference>
<dbReference type="PRINTS" id="PR00988">
    <property type="entry name" value="URIDINKINASE"/>
</dbReference>
<dbReference type="InParanoid" id="A0A078AMF5"/>
<feature type="compositionally biased region" description="Basic and acidic residues" evidence="1">
    <location>
        <begin position="31"/>
        <end position="40"/>
    </location>
</feature>
<dbReference type="InterPro" id="IPR027417">
    <property type="entry name" value="P-loop_NTPase"/>
</dbReference>
<keyword evidence="3" id="KW-0808">Transferase</keyword>
<evidence type="ECO:0000313" key="3">
    <source>
        <dbReference type="EMBL" id="CDW83565.1"/>
    </source>
</evidence>
<sequence>METLLNITKQLQELAGDENKLRLLMEEQEKLKQEEQKAKQDTNLNSIEEESEEQKLQKDKNHKILKQQAQGFDPHFYSPQVHVGRSLNFHGDLFGINPQPVKPFILGICGGPSSGKSTVTNMIKSKLKNQPLTLNLMDFYLPLRGNLRRRNSTDSKDKELDEAQIQREINEIERHYDFDNPSAIDWDLLIKGLQLLVEGKPFNKPKYDEHLKVREEKTERVYPSNLIILEGHLIFTNQQLMDMLDLKVFIETDDDVRLSRRVLKMSKKGTLTNLQDLLYKYEKQIKPAYEKWIEPSKKYADIIIPNYGFRLESMDIDDILVPFPAVELIIKQVETQQHSNGQRKRQNIF</sequence>
<dbReference type="EMBL" id="CCKQ01011964">
    <property type="protein sequence ID" value="CDW83565.1"/>
    <property type="molecule type" value="Genomic_DNA"/>
</dbReference>
<dbReference type="GO" id="GO:0005524">
    <property type="term" value="F:ATP binding"/>
    <property type="evidence" value="ECO:0007669"/>
    <property type="project" value="InterPro"/>
</dbReference>
<evidence type="ECO:0000256" key="1">
    <source>
        <dbReference type="SAM" id="MobiDB-lite"/>
    </source>
</evidence>
<evidence type="ECO:0000313" key="4">
    <source>
        <dbReference type="Proteomes" id="UP000039865"/>
    </source>
</evidence>
<proteinExistence type="predicted"/>
<dbReference type="GO" id="GO:0016301">
    <property type="term" value="F:kinase activity"/>
    <property type="evidence" value="ECO:0007669"/>
    <property type="project" value="UniProtKB-KW"/>
</dbReference>